<dbReference type="SMART" id="SM00342">
    <property type="entry name" value="HTH_ARAC"/>
    <property type="match status" value="1"/>
</dbReference>
<dbReference type="GO" id="GO:0003700">
    <property type="term" value="F:DNA-binding transcription factor activity"/>
    <property type="evidence" value="ECO:0007669"/>
    <property type="project" value="InterPro"/>
</dbReference>
<dbReference type="PANTHER" id="PTHR43280:SF28">
    <property type="entry name" value="HTH-TYPE TRANSCRIPTIONAL ACTIVATOR RHAS"/>
    <property type="match status" value="1"/>
</dbReference>
<gene>
    <name evidence="3" type="ORF">LL038_14015</name>
</gene>
<evidence type="ECO:0000256" key="1">
    <source>
        <dbReference type="ARBA" id="ARBA00023125"/>
    </source>
</evidence>
<feature type="domain" description="HTH araC/xylS-type" evidence="2">
    <location>
        <begin position="178"/>
        <end position="276"/>
    </location>
</feature>
<dbReference type="GO" id="GO:0043565">
    <property type="term" value="F:sequence-specific DNA binding"/>
    <property type="evidence" value="ECO:0007669"/>
    <property type="project" value="InterPro"/>
</dbReference>
<dbReference type="Pfam" id="PF07883">
    <property type="entry name" value="Cupin_2"/>
    <property type="match status" value="1"/>
</dbReference>
<dbReference type="PANTHER" id="PTHR43280">
    <property type="entry name" value="ARAC-FAMILY TRANSCRIPTIONAL REGULATOR"/>
    <property type="match status" value="1"/>
</dbReference>
<name>A0AA47EEQ6_9CLOT</name>
<sequence length="282" mass="33369">MDFEHETINSNKDISVKFQYFEDNGSEISKHWHRSLEIIYLITGKLEVNINGVDYSLNENDIIVINTLEIHSTICKYGNTAVVLQVPYQFCENYIDNISTTKFICNPTITDEKKILSINDLKEILFSFYNIYNKKELGYILKINSLIFNLLFILVNKLSIKDKKFDTNKSDKYLSRLDLIIEHVENHYSEYITLNSAAHELYLSPEYFSRFFKKYIGTTFLKYLNNIRLEHAYIELVNTDTNIAQIIERNGFTNYKTFMKLFRAKYNCSPNEKRKQIRNNNN</sequence>
<evidence type="ECO:0000313" key="3">
    <source>
        <dbReference type="EMBL" id="WAG58772.1"/>
    </source>
</evidence>
<dbReference type="AlphaFoldDB" id="A0AA47EEQ6"/>
<dbReference type="InterPro" id="IPR018060">
    <property type="entry name" value="HTH_AraC"/>
</dbReference>
<reference evidence="3" key="1">
    <citation type="submission" date="2021-11" db="EMBL/GenBank/DDBJ databases">
        <title>Clostridia strains as spoilage organisms.</title>
        <authorList>
            <person name="Wambui J."/>
            <person name="Stevens M.J.A."/>
            <person name="Stephan R."/>
        </authorList>
    </citation>
    <scope>NUCLEOTIDE SEQUENCE</scope>
    <source>
        <strain evidence="3">CF009</strain>
    </source>
</reference>
<evidence type="ECO:0000313" key="4">
    <source>
        <dbReference type="Proteomes" id="UP001164733"/>
    </source>
</evidence>
<evidence type="ECO:0000259" key="2">
    <source>
        <dbReference type="PROSITE" id="PS01124"/>
    </source>
</evidence>
<protein>
    <submittedName>
        <fullName evidence="3">AraC family transcriptional regulator</fullName>
    </submittedName>
</protein>
<accession>A0AA47EEQ6</accession>
<dbReference type="PROSITE" id="PS01124">
    <property type="entry name" value="HTH_ARAC_FAMILY_2"/>
    <property type="match status" value="1"/>
</dbReference>
<dbReference type="Proteomes" id="UP001164733">
    <property type="component" value="Chromosome"/>
</dbReference>
<dbReference type="EMBL" id="CP086239">
    <property type="protein sequence ID" value="WAG58772.1"/>
    <property type="molecule type" value="Genomic_DNA"/>
</dbReference>
<dbReference type="Pfam" id="PF12833">
    <property type="entry name" value="HTH_18"/>
    <property type="match status" value="1"/>
</dbReference>
<dbReference type="InterPro" id="IPR013096">
    <property type="entry name" value="Cupin_2"/>
</dbReference>
<dbReference type="RefSeq" id="WP_216121969.1">
    <property type="nucleotide sequence ID" value="NZ_CP086239.1"/>
</dbReference>
<organism evidence="3 4">
    <name type="scientific">Clostridium estertheticum</name>
    <dbReference type="NCBI Taxonomy" id="238834"/>
    <lineage>
        <taxon>Bacteria</taxon>
        <taxon>Bacillati</taxon>
        <taxon>Bacillota</taxon>
        <taxon>Clostridia</taxon>
        <taxon>Eubacteriales</taxon>
        <taxon>Clostridiaceae</taxon>
        <taxon>Clostridium</taxon>
    </lineage>
</organism>
<keyword evidence="1" id="KW-0238">DNA-binding</keyword>
<proteinExistence type="predicted"/>